<reference evidence="2" key="3">
    <citation type="submission" date="2018-05" db="EMBL/GenBank/DDBJ databases">
        <title>OgluRS3 (Oryza glumaepatula Reference Sequence Version 3).</title>
        <authorList>
            <person name="Zhang J."/>
            <person name="Kudrna D."/>
            <person name="Lee S."/>
            <person name="Talag J."/>
            <person name="Welchert J."/>
            <person name="Wing R.A."/>
        </authorList>
    </citation>
    <scope>NUCLEOTIDE SEQUENCE [LARGE SCALE GENOMIC DNA]</scope>
</reference>
<organism evidence="2">
    <name type="scientific">Oryza glumipatula</name>
    <dbReference type="NCBI Taxonomy" id="40148"/>
    <lineage>
        <taxon>Eukaryota</taxon>
        <taxon>Viridiplantae</taxon>
        <taxon>Streptophyta</taxon>
        <taxon>Embryophyta</taxon>
        <taxon>Tracheophyta</taxon>
        <taxon>Spermatophyta</taxon>
        <taxon>Magnoliopsida</taxon>
        <taxon>Liliopsida</taxon>
        <taxon>Poales</taxon>
        <taxon>Poaceae</taxon>
        <taxon>BOP clade</taxon>
        <taxon>Oryzoideae</taxon>
        <taxon>Oryzeae</taxon>
        <taxon>Oryzinae</taxon>
        <taxon>Oryza</taxon>
    </lineage>
</organism>
<dbReference type="EnsemblPlants" id="OGLUM01G37540.1">
    <property type="protein sequence ID" value="OGLUM01G37540.1"/>
    <property type="gene ID" value="OGLUM01G37540"/>
</dbReference>
<name>A0A0D9YFW5_9ORYZ</name>
<reference evidence="2" key="1">
    <citation type="submission" date="2013-08" db="EMBL/GenBank/DDBJ databases">
        <title>Oryza genome evolution.</title>
        <authorList>
            <person name="Wing R.A."/>
            <person name="Panaud O."/>
            <person name="Oliveira A.C."/>
        </authorList>
    </citation>
    <scope>NUCLEOTIDE SEQUENCE</scope>
</reference>
<sequence length="141" mass="14955">MVDSRSGVPKHPTQASQDSGDSNLVGNLVRMKRKNLPQQCVCAVLNSSKNQGGRQSMGQSRGCNLTRAITARPEDHRFICLPTTGARQVCRHYSPPASLPAAAAAAAQIIGLDQPSRGLESRLSCFASRVSETGHGLMGLT</sequence>
<feature type="compositionally biased region" description="Polar residues" evidence="1">
    <location>
        <begin position="13"/>
        <end position="23"/>
    </location>
</feature>
<evidence type="ECO:0000313" key="3">
    <source>
        <dbReference type="Proteomes" id="UP000026961"/>
    </source>
</evidence>
<dbReference type="HOGENOM" id="CLU_1828304_0_0_1"/>
<evidence type="ECO:0000313" key="2">
    <source>
        <dbReference type="EnsemblPlants" id="OGLUM01G37540.1"/>
    </source>
</evidence>
<reference evidence="2" key="2">
    <citation type="submission" date="2015-04" db="UniProtKB">
        <authorList>
            <consortium name="EnsemblPlants"/>
        </authorList>
    </citation>
    <scope>IDENTIFICATION</scope>
</reference>
<evidence type="ECO:0000256" key="1">
    <source>
        <dbReference type="SAM" id="MobiDB-lite"/>
    </source>
</evidence>
<dbReference type="AlphaFoldDB" id="A0A0D9YFW5"/>
<accession>A0A0D9YFW5</accession>
<protein>
    <submittedName>
        <fullName evidence="2">Uncharacterized protein</fullName>
    </submittedName>
</protein>
<feature type="region of interest" description="Disordered" evidence="1">
    <location>
        <begin position="1"/>
        <end position="23"/>
    </location>
</feature>
<keyword evidence="3" id="KW-1185">Reference proteome</keyword>
<dbReference type="Gramene" id="OGLUM01G37540.1">
    <property type="protein sequence ID" value="OGLUM01G37540.1"/>
    <property type="gene ID" value="OGLUM01G37540"/>
</dbReference>
<dbReference type="Proteomes" id="UP000026961">
    <property type="component" value="Chromosome 1"/>
</dbReference>
<proteinExistence type="predicted"/>